<reference evidence="2" key="1">
    <citation type="submission" date="2019-03" db="EMBL/GenBank/DDBJ databases">
        <title>Single cell metagenomics reveals metabolic interactions within the superorganism composed of flagellate Streblomastix strix and complex community of Bacteroidetes bacteria on its surface.</title>
        <authorList>
            <person name="Treitli S.C."/>
            <person name="Kolisko M."/>
            <person name="Husnik F."/>
            <person name="Keeling P."/>
            <person name="Hampl V."/>
        </authorList>
    </citation>
    <scope>NUCLEOTIDE SEQUENCE</scope>
    <source>
        <strain evidence="2">STM</strain>
    </source>
</reference>
<evidence type="ECO:0000313" key="2">
    <source>
        <dbReference type="EMBL" id="KAA6328598.1"/>
    </source>
</evidence>
<dbReference type="PANTHER" id="PTHR32182:SF19">
    <property type="entry name" value="HOMOLOGY WITH RECF PROTEIN"/>
    <property type="match status" value="1"/>
</dbReference>
<dbReference type="PANTHER" id="PTHR32182">
    <property type="entry name" value="DNA REPLICATION AND REPAIR PROTEIN RECF"/>
    <property type="match status" value="1"/>
</dbReference>
<dbReference type="SUPFAM" id="SSF52540">
    <property type="entry name" value="P-loop containing nucleoside triphosphate hydrolases"/>
    <property type="match status" value="1"/>
</dbReference>
<dbReference type="Pfam" id="PF13175">
    <property type="entry name" value="AAA_15"/>
    <property type="match status" value="1"/>
</dbReference>
<organism evidence="2">
    <name type="scientific">termite gut metagenome</name>
    <dbReference type="NCBI Taxonomy" id="433724"/>
    <lineage>
        <taxon>unclassified sequences</taxon>
        <taxon>metagenomes</taxon>
        <taxon>organismal metagenomes</taxon>
    </lineage>
</organism>
<dbReference type="GO" id="GO:0000731">
    <property type="term" value="P:DNA synthesis involved in DNA repair"/>
    <property type="evidence" value="ECO:0007669"/>
    <property type="project" value="TreeGrafter"/>
</dbReference>
<dbReference type="InterPro" id="IPR041685">
    <property type="entry name" value="AAA_GajA/Old/RecF-like"/>
</dbReference>
<dbReference type="GO" id="GO:0006302">
    <property type="term" value="P:double-strand break repair"/>
    <property type="evidence" value="ECO:0007669"/>
    <property type="project" value="TreeGrafter"/>
</dbReference>
<dbReference type="EMBL" id="SNRY01001793">
    <property type="protein sequence ID" value="KAA6328598.1"/>
    <property type="molecule type" value="Genomic_DNA"/>
</dbReference>
<dbReference type="Gene3D" id="3.40.50.300">
    <property type="entry name" value="P-loop containing nucleotide triphosphate hydrolases"/>
    <property type="match status" value="1"/>
</dbReference>
<evidence type="ECO:0000259" key="1">
    <source>
        <dbReference type="Pfam" id="PF13175"/>
    </source>
</evidence>
<name>A0A5J4R4M9_9ZZZZ</name>
<dbReference type="InterPro" id="IPR027417">
    <property type="entry name" value="P-loop_NTPase"/>
</dbReference>
<accession>A0A5J4R4M9</accession>
<dbReference type="AlphaFoldDB" id="A0A5J4R4M9"/>
<comment type="caution">
    <text evidence="2">The sequence shown here is derived from an EMBL/GenBank/DDBJ whole genome shotgun (WGS) entry which is preliminary data.</text>
</comment>
<proteinExistence type="predicted"/>
<gene>
    <name evidence="2" type="ORF">EZS27_022524</name>
</gene>
<feature type="domain" description="Endonuclease GajA/Old nuclease/RecF-like AAA" evidence="1">
    <location>
        <begin position="1"/>
        <end position="48"/>
    </location>
</feature>
<protein>
    <submittedName>
        <fullName evidence="2">DNA repair protein RecN</fullName>
    </submittedName>
</protein>
<sequence length="61" mass="6967">MHLEKFIIKNFRGIAELTLHFNKGLNVLIGENNAGKTAIIDALRICLSYGNQKRDIYVSYK</sequence>